<organism evidence="1 2">
    <name type="scientific">Peronosclerospora sorghi</name>
    <dbReference type="NCBI Taxonomy" id="230839"/>
    <lineage>
        <taxon>Eukaryota</taxon>
        <taxon>Sar</taxon>
        <taxon>Stramenopiles</taxon>
        <taxon>Oomycota</taxon>
        <taxon>Peronosporomycetes</taxon>
        <taxon>Peronosporales</taxon>
        <taxon>Peronosporaceae</taxon>
        <taxon>Peronosclerospora</taxon>
    </lineage>
</organism>
<evidence type="ECO:0000313" key="2">
    <source>
        <dbReference type="Proteomes" id="UP001163321"/>
    </source>
</evidence>
<reference evidence="1 2" key="1">
    <citation type="journal article" date="2022" name="bioRxiv">
        <title>The genome of the oomycete Peronosclerospora sorghi, a cosmopolitan pathogen of maize and sorghum, is inflated with dispersed pseudogenes.</title>
        <authorList>
            <person name="Fletcher K."/>
            <person name="Martin F."/>
            <person name="Isakeit T."/>
            <person name="Cavanaugh K."/>
            <person name="Magill C."/>
            <person name="Michelmore R."/>
        </authorList>
    </citation>
    <scope>NUCLEOTIDE SEQUENCE [LARGE SCALE GENOMIC DNA]</scope>
    <source>
        <strain evidence="1">P6</strain>
    </source>
</reference>
<evidence type="ECO:0000313" key="1">
    <source>
        <dbReference type="EMBL" id="KAI9909185.1"/>
    </source>
</evidence>
<protein>
    <submittedName>
        <fullName evidence="1">Uncharacterized protein</fullName>
    </submittedName>
</protein>
<gene>
    <name evidence="1" type="ORF">PsorP6_015072</name>
</gene>
<keyword evidence="2" id="KW-1185">Reference proteome</keyword>
<name>A0ACC0VT97_9STRA</name>
<sequence>MKRGIRLDSVGDVEVTVLQFEFVQVPILLNGDQSSMVKLKARKDTTGENFDSLVIPDKNLLTPRLLDHIAKFELEKNSYSVKNAEITRIDTLMNSHIPDFENILNDMLNMDLRNPDVRARVMDYFILLTR</sequence>
<comment type="caution">
    <text evidence="1">The sequence shown here is derived from an EMBL/GenBank/DDBJ whole genome shotgun (WGS) entry which is preliminary data.</text>
</comment>
<dbReference type="EMBL" id="CM047586">
    <property type="protein sequence ID" value="KAI9909185.1"/>
    <property type="molecule type" value="Genomic_DNA"/>
</dbReference>
<proteinExistence type="predicted"/>
<accession>A0ACC0VT97</accession>
<dbReference type="Proteomes" id="UP001163321">
    <property type="component" value="Chromosome 7"/>
</dbReference>